<feature type="domain" description="DUF4382" evidence="2">
    <location>
        <begin position="45"/>
        <end position="196"/>
    </location>
</feature>
<feature type="signal peptide" evidence="1">
    <location>
        <begin position="1"/>
        <end position="24"/>
    </location>
</feature>
<protein>
    <recommendedName>
        <fullName evidence="2">DUF4382 domain-containing protein</fullName>
    </recommendedName>
</protein>
<dbReference type="EMBL" id="JACHXD010000005">
    <property type="protein sequence ID" value="MBB3119122.1"/>
    <property type="molecule type" value="Genomic_DNA"/>
</dbReference>
<dbReference type="RefSeq" id="WP_183440978.1">
    <property type="nucleotide sequence ID" value="NZ_JACHXD010000005.1"/>
</dbReference>
<comment type="caution">
    <text evidence="3">The sequence shown here is derived from an EMBL/GenBank/DDBJ whole genome shotgun (WGS) entry which is preliminary data.</text>
</comment>
<keyword evidence="1" id="KW-0732">Signal</keyword>
<reference evidence="3 4" key="1">
    <citation type="submission" date="2020-08" db="EMBL/GenBank/DDBJ databases">
        <title>Genomic Encyclopedia of Type Strains, Phase III (KMG-III): the genomes of soil and plant-associated and newly described type strains.</title>
        <authorList>
            <person name="Whitman W."/>
        </authorList>
    </citation>
    <scope>NUCLEOTIDE SEQUENCE [LARGE SCALE GENOMIC DNA]</scope>
    <source>
        <strain evidence="3 4">CECT 8897</strain>
    </source>
</reference>
<evidence type="ECO:0000313" key="4">
    <source>
        <dbReference type="Proteomes" id="UP000541535"/>
    </source>
</evidence>
<evidence type="ECO:0000313" key="3">
    <source>
        <dbReference type="EMBL" id="MBB3119122.1"/>
    </source>
</evidence>
<feature type="chain" id="PRO_5030623943" description="DUF4382 domain-containing protein" evidence="1">
    <location>
        <begin position="25"/>
        <end position="408"/>
    </location>
</feature>
<accession>A0A7W5FTY1</accession>
<proteinExistence type="predicted"/>
<dbReference type="Pfam" id="PF14321">
    <property type="entry name" value="DUF4382"/>
    <property type="match status" value="1"/>
</dbReference>
<evidence type="ECO:0000256" key="1">
    <source>
        <dbReference type="SAM" id="SignalP"/>
    </source>
</evidence>
<sequence length="408" mass="40840">MKTSRLFPRLAAGAAISAALVLLASCGGGGGGGNGGTPPPTTTMGTVAVSLTDAPACGFDAVNITVAKVRIHASNIASDTDSGWTDITLTPARKINLLNLTNGALEALGQTSLATGHYSQIRLVLDANAGNGLANTVVPTGSTAERSLDTPSAVQSGIKLVNDFDVGANQRVDLVLDFDACKSIVTKGNGNYALKPVIKVVPTTLNGISGFIAPALLASHVAISAQQAGAIIAATVPSASGEFALTRLPAGNYDVVITADDRAASVVGAVPVTASAMTALSTTAAPINMTASVQGSISGTVTLTPSSATEAATVTARQVISGGPAVALRYQGADLLNGSYTLDKLPVAAIRYAPYSATLPLVFNASASTPGSGQYRLDATAVGYAVQTKAAIDISMANQTGVNFTLTP</sequence>
<organism evidence="3 4">
    <name type="scientific">Pseudoduganella violacea</name>
    <dbReference type="NCBI Taxonomy" id="1715466"/>
    <lineage>
        <taxon>Bacteria</taxon>
        <taxon>Pseudomonadati</taxon>
        <taxon>Pseudomonadota</taxon>
        <taxon>Betaproteobacteria</taxon>
        <taxon>Burkholderiales</taxon>
        <taxon>Oxalobacteraceae</taxon>
        <taxon>Telluria group</taxon>
        <taxon>Pseudoduganella</taxon>
    </lineage>
</organism>
<dbReference type="PROSITE" id="PS51257">
    <property type="entry name" value="PROKAR_LIPOPROTEIN"/>
    <property type="match status" value="1"/>
</dbReference>
<dbReference type="InterPro" id="IPR025491">
    <property type="entry name" value="DUF4382"/>
</dbReference>
<keyword evidence="4" id="KW-1185">Reference proteome</keyword>
<gene>
    <name evidence="3" type="ORF">FHS03_002173</name>
</gene>
<dbReference type="Proteomes" id="UP000541535">
    <property type="component" value="Unassembled WGS sequence"/>
</dbReference>
<name>A0A7W5FTY1_9BURK</name>
<dbReference type="AlphaFoldDB" id="A0A7W5FTY1"/>
<evidence type="ECO:0000259" key="2">
    <source>
        <dbReference type="Pfam" id="PF14321"/>
    </source>
</evidence>
<dbReference type="Gene3D" id="2.60.40.1120">
    <property type="entry name" value="Carboxypeptidase-like, regulatory domain"/>
    <property type="match status" value="2"/>
</dbReference>